<keyword evidence="3" id="KW-1185">Reference proteome</keyword>
<sequence length="191" mass="19757">MKITARLLPLLALPALLAACGTASTGEGTVKFNDLKTEYKDAAGNYVACDNVTKQDSSTTKITTVAVYYTATGTISSVNIGLKGSTTSTYDNNYTATVQGSNLQSIGGNDFKTVFTADASSALLPQAIVVNPNPNVFIKNVTTSNKVGSFYAKLTVNTPNGTASTTSTSALLPAISVYQNCTVTGTTATQL</sequence>
<feature type="signal peptide" evidence="1">
    <location>
        <begin position="1"/>
        <end position="25"/>
    </location>
</feature>
<name>A0A2Z3JNR7_9DEIO</name>
<accession>A0A2Z3JNR7</accession>
<dbReference type="KEGG" id="dez:DKM44_08080"/>
<dbReference type="OrthoDB" id="66439at2"/>
<evidence type="ECO:0008006" key="4">
    <source>
        <dbReference type="Google" id="ProtNLM"/>
    </source>
</evidence>
<proteinExistence type="predicted"/>
<dbReference type="RefSeq" id="WP_109826811.1">
    <property type="nucleotide sequence ID" value="NZ_CP029494.1"/>
</dbReference>
<evidence type="ECO:0000313" key="3">
    <source>
        <dbReference type="Proteomes" id="UP000245368"/>
    </source>
</evidence>
<feature type="chain" id="PRO_5016317581" description="Lipoprotein" evidence="1">
    <location>
        <begin position="26"/>
        <end position="191"/>
    </location>
</feature>
<evidence type="ECO:0000256" key="1">
    <source>
        <dbReference type="SAM" id="SignalP"/>
    </source>
</evidence>
<reference evidence="2 3" key="1">
    <citation type="submission" date="2018-05" db="EMBL/GenBank/DDBJ databases">
        <title>Complete Genome Sequence of Deinococcus sp. strain 17bor-2.</title>
        <authorList>
            <person name="Srinivasan S."/>
        </authorList>
    </citation>
    <scope>NUCLEOTIDE SEQUENCE [LARGE SCALE GENOMIC DNA]</scope>
    <source>
        <strain evidence="2 3">17bor-2</strain>
    </source>
</reference>
<protein>
    <recommendedName>
        <fullName evidence="4">Lipoprotein</fullName>
    </recommendedName>
</protein>
<organism evidence="2 3">
    <name type="scientific">Deinococcus irradiatisoli</name>
    <dbReference type="NCBI Taxonomy" id="2202254"/>
    <lineage>
        <taxon>Bacteria</taxon>
        <taxon>Thermotogati</taxon>
        <taxon>Deinococcota</taxon>
        <taxon>Deinococci</taxon>
        <taxon>Deinococcales</taxon>
        <taxon>Deinococcaceae</taxon>
        <taxon>Deinococcus</taxon>
    </lineage>
</organism>
<dbReference type="AlphaFoldDB" id="A0A2Z3JNR7"/>
<dbReference type="PROSITE" id="PS51257">
    <property type="entry name" value="PROKAR_LIPOPROTEIN"/>
    <property type="match status" value="1"/>
</dbReference>
<gene>
    <name evidence="2" type="ORF">DKM44_08080</name>
</gene>
<dbReference type="EMBL" id="CP029494">
    <property type="protein sequence ID" value="AWN23188.1"/>
    <property type="molecule type" value="Genomic_DNA"/>
</dbReference>
<keyword evidence="1" id="KW-0732">Signal</keyword>
<dbReference type="Proteomes" id="UP000245368">
    <property type="component" value="Chromosome"/>
</dbReference>
<evidence type="ECO:0000313" key="2">
    <source>
        <dbReference type="EMBL" id="AWN23188.1"/>
    </source>
</evidence>